<organism evidence="4">
    <name type="scientific">Schistosoma curassoni</name>
    <dbReference type="NCBI Taxonomy" id="6186"/>
    <lineage>
        <taxon>Eukaryota</taxon>
        <taxon>Metazoa</taxon>
        <taxon>Spiralia</taxon>
        <taxon>Lophotrochozoa</taxon>
        <taxon>Platyhelminthes</taxon>
        <taxon>Trematoda</taxon>
        <taxon>Digenea</taxon>
        <taxon>Strigeidida</taxon>
        <taxon>Schistosomatoidea</taxon>
        <taxon>Schistosomatidae</taxon>
        <taxon>Schistosoma</taxon>
    </lineage>
</organism>
<accession>A0A183JUW8</accession>
<feature type="transmembrane region" description="Helical" evidence="1">
    <location>
        <begin position="69"/>
        <end position="87"/>
    </location>
</feature>
<keyword evidence="1" id="KW-1133">Transmembrane helix</keyword>
<reference evidence="4" key="1">
    <citation type="submission" date="2016-06" db="UniProtKB">
        <authorList>
            <consortium name="WormBaseParasite"/>
        </authorList>
    </citation>
    <scope>IDENTIFICATION</scope>
</reference>
<sequence>MLKPEVGITSLVRDASEPVRNAVYTSSQQSNVRFHPSCPMPYILGPGYSVGQAWQCDTIKAGENPSKDLFILHLTPMMPMLHGIALYRRNRAPCDFHVFPFFLMDISLLLCWTIFLLCTH</sequence>
<evidence type="ECO:0000313" key="3">
    <source>
        <dbReference type="Proteomes" id="UP000279833"/>
    </source>
</evidence>
<dbReference type="STRING" id="6186.A0A183JUW8"/>
<feature type="transmembrane region" description="Helical" evidence="1">
    <location>
        <begin position="99"/>
        <end position="118"/>
    </location>
</feature>
<dbReference type="AlphaFoldDB" id="A0A183JUW8"/>
<protein>
    <submittedName>
        <fullName evidence="4">Dynein_C domain-containing protein</fullName>
    </submittedName>
</protein>
<keyword evidence="1" id="KW-0812">Transmembrane</keyword>
<dbReference type="EMBL" id="UZAK01014868">
    <property type="protein sequence ID" value="VDP04823.1"/>
    <property type="molecule type" value="Genomic_DNA"/>
</dbReference>
<proteinExistence type="predicted"/>
<gene>
    <name evidence="2" type="ORF">SCUD_LOCUS6511</name>
</gene>
<reference evidence="2 3" key="2">
    <citation type="submission" date="2018-11" db="EMBL/GenBank/DDBJ databases">
        <authorList>
            <consortium name="Pathogen Informatics"/>
        </authorList>
    </citation>
    <scope>NUCLEOTIDE SEQUENCE [LARGE SCALE GENOMIC DNA]</scope>
    <source>
        <strain evidence="2">Dakar</strain>
        <strain evidence="3">Dakar, Senegal</strain>
    </source>
</reference>
<evidence type="ECO:0000313" key="2">
    <source>
        <dbReference type="EMBL" id="VDP04823.1"/>
    </source>
</evidence>
<evidence type="ECO:0000313" key="4">
    <source>
        <dbReference type="WBParaSite" id="SCUD_0000651101-mRNA-1"/>
    </source>
</evidence>
<evidence type="ECO:0000256" key="1">
    <source>
        <dbReference type="SAM" id="Phobius"/>
    </source>
</evidence>
<keyword evidence="1" id="KW-0472">Membrane</keyword>
<dbReference type="WBParaSite" id="SCUD_0000651101-mRNA-1">
    <property type="protein sequence ID" value="SCUD_0000651101-mRNA-1"/>
    <property type="gene ID" value="SCUD_0000651101"/>
</dbReference>
<keyword evidence="3" id="KW-1185">Reference proteome</keyword>
<name>A0A183JUW8_9TREM</name>
<dbReference type="Proteomes" id="UP000279833">
    <property type="component" value="Unassembled WGS sequence"/>
</dbReference>